<organism evidence="1 2">
    <name type="scientific">Saccharomonospora amisosensis</name>
    <dbReference type="NCBI Taxonomy" id="1128677"/>
    <lineage>
        <taxon>Bacteria</taxon>
        <taxon>Bacillati</taxon>
        <taxon>Actinomycetota</taxon>
        <taxon>Actinomycetes</taxon>
        <taxon>Pseudonocardiales</taxon>
        <taxon>Pseudonocardiaceae</taxon>
        <taxon>Saccharomonospora</taxon>
    </lineage>
</organism>
<name>A0A7X5ZNM7_9PSEU</name>
<reference evidence="1 2" key="1">
    <citation type="submission" date="2020-03" db="EMBL/GenBank/DDBJ databases">
        <title>Sequencing the genomes of 1000 actinobacteria strains.</title>
        <authorList>
            <person name="Klenk H.-P."/>
        </authorList>
    </citation>
    <scope>NUCLEOTIDE SEQUENCE [LARGE SCALE GENOMIC DNA]</scope>
    <source>
        <strain evidence="1 2">DSM 45685</strain>
    </source>
</reference>
<dbReference type="Proteomes" id="UP000545493">
    <property type="component" value="Unassembled WGS sequence"/>
</dbReference>
<comment type="caution">
    <text evidence="1">The sequence shown here is derived from an EMBL/GenBank/DDBJ whole genome shotgun (WGS) entry which is preliminary data.</text>
</comment>
<protein>
    <submittedName>
        <fullName evidence="1">Uncharacterized protein</fullName>
    </submittedName>
</protein>
<evidence type="ECO:0000313" key="1">
    <source>
        <dbReference type="EMBL" id="NIJ09837.1"/>
    </source>
</evidence>
<accession>A0A7X5ZNM7</accession>
<sequence>MTGATWYPLTVAERLVGPRIARAVSAPAQIG</sequence>
<dbReference type="AlphaFoldDB" id="A0A7X5ZNM7"/>
<gene>
    <name evidence="1" type="ORF">FHU38_000181</name>
</gene>
<proteinExistence type="predicted"/>
<keyword evidence="2" id="KW-1185">Reference proteome</keyword>
<evidence type="ECO:0000313" key="2">
    <source>
        <dbReference type="Proteomes" id="UP000545493"/>
    </source>
</evidence>
<dbReference type="EMBL" id="JAAOYM010000001">
    <property type="protein sequence ID" value="NIJ09837.1"/>
    <property type="molecule type" value="Genomic_DNA"/>
</dbReference>